<dbReference type="EC" id="3.6.1.22" evidence="4"/>
<comment type="catalytic activity">
    <reaction evidence="9">
        <text>a 5'-end NAD(+)-phospho-ribonucleoside in mRNA + H2O = a 5'-end phospho-adenosine-phospho-ribonucleoside in mRNA + beta-nicotinamide D-ribonucleotide + 2 H(+)</text>
        <dbReference type="Rhea" id="RHEA:60876"/>
        <dbReference type="Rhea" id="RHEA-COMP:15698"/>
        <dbReference type="Rhea" id="RHEA-COMP:15719"/>
        <dbReference type="ChEBI" id="CHEBI:14649"/>
        <dbReference type="ChEBI" id="CHEBI:15377"/>
        <dbReference type="ChEBI" id="CHEBI:15378"/>
        <dbReference type="ChEBI" id="CHEBI:144029"/>
        <dbReference type="ChEBI" id="CHEBI:144051"/>
    </reaction>
    <physiologicalReaction direction="left-to-right" evidence="9">
        <dbReference type="Rhea" id="RHEA:60877"/>
    </physiologicalReaction>
</comment>
<dbReference type="InterPro" id="IPR020084">
    <property type="entry name" value="NUDIX_hydrolase_CS"/>
</dbReference>
<dbReference type="PROSITE" id="PS00893">
    <property type="entry name" value="NUDIX_BOX"/>
    <property type="match status" value="1"/>
</dbReference>
<dbReference type="STRING" id="43678.OJAG_13540"/>
<reference evidence="12 13" key="1">
    <citation type="submission" date="2016-01" db="EMBL/GenBank/DDBJ databases">
        <title>Genome sequence of Oerskovia enterophila VJag, an agar and cellulose degrading bacterium.</title>
        <authorList>
            <person name="Poehlein A."/>
            <person name="Jag V."/>
            <person name="Bengelsdorf F."/>
            <person name="Duerre P."/>
            <person name="Daniel R."/>
        </authorList>
    </citation>
    <scope>NUCLEOTIDE SEQUENCE [LARGE SCALE GENOMIC DNA]</scope>
    <source>
        <strain evidence="12 13">VJag</strain>
    </source>
</reference>
<dbReference type="Gene3D" id="3.90.79.10">
    <property type="entry name" value="Nucleoside Triphosphate Pyrophosphohydrolase"/>
    <property type="match status" value="1"/>
</dbReference>
<dbReference type="Pfam" id="PF09297">
    <property type="entry name" value="Zn_ribbon_NUD"/>
    <property type="match status" value="1"/>
</dbReference>
<dbReference type="EMBL" id="LRIE01000063">
    <property type="protein sequence ID" value="KZM35913.1"/>
    <property type="molecule type" value="Genomic_DNA"/>
</dbReference>
<dbReference type="PANTHER" id="PTHR42904">
    <property type="entry name" value="NUDIX HYDROLASE, NUDC SUBFAMILY"/>
    <property type="match status" value="1"/>
</dbReference>
<dbReference type="SUPFAM" id="SSF55811">
    <property type="entry name" value="Nudix"/>
    <property type="match status" value="1"/>
</dbReference>
<evidence type="ECO:0000256" key="4">
    <source>
        <dbReference type="ARBA" id="ARBA00012381"/>
    </source>
</evidence>
<dbReference type="InterPro" id="IPR015797">
    <property type="entry name" value="NUDIX_hydrolase-like_dom_sf"/>
</dbReference>
<dbReference type="InterPro" id="IPR049734">
    <property type="entry name" value="NudC-like_C"/>
</dbReference>
<dbReference type="GO" id="GO:0110153">
    <property type="term" value="F:RNA NAD-cap (NMN-forming) hydrolase activity"/>
    <property type="evidence" value="ECO:0007669"/>
    <property type="project" value="RHEA"/>
</dbReference>
<dbReference type="GO" id="GO:0035529">
    <property type="term" value="F:NADH pyrophosphatase activity"/>
    <property type="evidence" value="ECO:0007669"/>
    <property type="project" value="TreeGrafter"/>
</dbReference>
<dbReference type="CDD" id="cd03429">
    <property type="entry name" value="NUDIX_NADH_pyrophosphatase_Nudt13"/>
    <property type="match status" value="1"/>
</dbReference>
<comment type="caution">
    <text evidence="12">The sequence shown here is derived from an EMBL/GenBank/DDBJ whole genome shotgun (WGS) entry which is preliminary data.</text>
</comment>
<organism evidence="12 13">
    <name type="scientific">Oerskovia enterophila</name>
    <dbReference type="NCBI Taxonomy" id="43678"/>
    <lineage>
        <taxon>Bacteria</taxon>
        <taxon>Bacillati</taxon>
        <taxon>Actinomycetota</taxon>
        <taxon>Actinomycetes</taxon>
        <taxon>Micrococcales</taxon>
        <taxon>Cellulomonadaceae</taxon>
        <taxon>Oerskovia</taxon>
    </lineage>
</organism>
<evidence type="ECO:0000256" key="6">
    <source>
        <dbReference type="ARBA" id="ARBA00022801"/>
    </source>
</evidence>
<dbReference type="PATRIC" id="fig|43678.3.peg.1416"/>
<dbReference type="PANTHER" id="PTHR42904:SF6">
    <property type="entry name" value="NAD-CAPPED RNA HYDROLASE NUDT12"/>
    <property type="match status" value="1"/>
</dbReference>
<dbReference type="Pfam" id="PF00293">
    <property type="entry name" value="NUDIX"/>
    <property type="match status" value="1"/>
</dbReference>
<feature type="domain" description="Nudix hydrolase" evidence="11">
    <location>
        <begin position="227"/>
        <end position="356"/>
    </location>
</feature>
<dbReference type="PROSITE" id="PS51462">
    <property type="entry name" value="NUDIX"/>
    <property type="match status" value="1"/>
</dbReference>
<dbReference type="Proteomes" id="UP000076447">
    <property type="component" value="Unassembled WGS sequence"/>
</dbReference>
<evidence type="ECO:0000259" key="11">
    <source>
        <dbReference type="PROSITE" id="PS51462"/>
    </source>
</evidence>
<comment type="similarity">
    <text evidence="3">Belongs to the Nudix hydrolase family. NudC subfamily.</text>
</comment>
<dbReference type="AlphaFoldDB" id="A0A163S1E5"/>
<name>A0A163S1E5_9CELL</name>
<evidence type="ECO:0000256" key="5">
    <source>
        <dbReference type="ARBA" id="ARBA00022723"/>
    </source>
</evidence>
<evidence type="ECO:0000256" key="10">
    <source>
        <dbReference type="SAM" id="MobiDB-lite"/>
    </source>
</evidence>
<keyword evidence="5" id="KW-0479">Metal-binding</keyword>
<dbReference type="NCBIfam" id="NF001299">
    <property type="entry name" value="PRK00241.1"/>
    <property type="match status" value="1"/>
</dbReference>
<evidence type="ECO:0000256" key="9">
    <source>
        <dbReference type="ARBA" id="ARBA00023679"/>
    </source>
</evidence>
<proteinExistence type="inferred from homology"/>
<evidence type="ECO:0000256" key="7">
    <source>
        <dbReference type="ARBA" id="ARBA00022842"/>
    </source>
</evidence>
<dbReference type="GO" id="GO:0019677">
    <property type="term" value="P:NAD+ catabolic process"/>
    <property type="evidence" value="ECO:0007669"/>
    <property type="project" value="TreeGrafter"/>
</dbReference>
<gene>
    <name evidence="12" type="primary">nudC</name>
    <name evidence="12" type="ORF">OJAG_13540</name>
</gene>
<evidence type="ECO:0000256" key="3">
    <source>
        <dbReference type="ARBA" id="ARBA00009595"/>
    </source>
</evidence>
<dbReference type="GO" id="GO:0005829">
    <property type="term" value="C:cytosol"/>
    <property type="evidence" value="ECO:0007669"/>
    <property type="project" value="TreeGrafter"/>
</dbReference>
<dbReference type="InterPro" id="IPR050241">
    <property type="entry name" value="NAD-cap_RNA_hydrolase_NudC"/>
</dbReference>
<evidence type="ECO:0000256" key="2">
    <source>
        <dbReference type="ARBA" id="ARBA00001947"/>
    </source>
</evidence>
<sequence>MRCERRASRVTYGRQVTDQTSPAAPVPNPQPPAGAVALPSAFAAHLPLARSALDRAAHRRTEEGLFATLRADPSTRVVLLHRGRLATGPDGLALATTQDVAAVPEPHAATGDHSNTPRWVFLGEDAPSGTSFLALLLPDDADDLDLDIEGVDPSGPLSVLVRAHEWAGLRELASRLGPRDTGLATEAVALAAWHAANERCPRCGEPTVPVAAGWVRRCVAQDIEHYPRTDPAVIMAVVDPGAGPGQDRLLLGHAAHWPEGRFSTLAGYVEPGEGLEQAVRREVAEEVGVQVGEVVYRASQPWPFPASLMLGFTATALTTDIRPDGEEVTDARWFTRAQLVRATESGEVKLPSRSSIARALVEEWFGGPLAGE</sequence>
<keyword evidence="7" id="KW-0460">Magnesium</keyword>
<keyword evidence="6 12" id="KW-0378">Hydrolase</keyword>
<dbReference type="InterPro" id="IPR000086">
    <property type="entry name" value="NUDIX_hydrolase_dom"/>
</dbReference>
<evidence type="ECO:0000256" key="1">
    <source>
        <dbReference type="ARBA" id="ARBA00001946"/>
    </source>
</evidence>
<dbReference type="Gene3D" id="3.90.79.20">
    <property type="match status" value="1"/>
</dbReference>
<evidence type="ECO:0000313" key="13">
    <source>
        <dbReference type="Proteomes" id="UP000076447"/>
    </source>
</evidence>
<dbReference type="InterPro" id="IPR015376">
    <property type="entry name" value="Znr_NADH_PPase"/>
</dbReference>
<dbReference type="GO" id="GO:0046872">
    <property type="term" value="F:metal ion binding"/>
    <property type="evidence" value="ECO:0007669"/>
    <property type="project" value="UniProtKB-KW"/>
</dbReference>
<evidence type="ECO:0000256" key="8">
    <source>
        <dbReference type="ARBA" id="ARBA00023027"/>
    </source>
</evidence>
<comment type="cofactor">
    <cofactor evidence="1">
        <name>Mg(2+)</name>
        <dbReference type="ChEBI" id="CHEBI:18420"/>
    </cofactor>
</comment>
<evidence type="ECO:0000313" key="12">
    <source>
        <dbReference type="EMBL" id="KZM35913.1"/>
    </source>
</evidence>
<comment type="cofactor">
    <cofactor evidence="2">
        <name>Zn(2+)</name>
        <dbReference type="ChEBI" id="CHEBI:29105"/>
    </cofactor>
</comment>
<dbReference type="Pfam" id="PF09296">
    <property type="entry name" value="NUDIX-like"/>
    <property type="match status" value="1"/>
</dbReference>
<keyword evidence="8" id="KW-0520">NAD</keyword>
<feature type="region of interest" description="Disordered" evidence="10">
    <location>
        <begin position="1"/>
        <end position="34"/>
    </location>
</feature>
<dbReference type="InterPro" id="IPR015375">
    <property type="entry name" value="NADH_PPase-like_N"/>
</dbReference>
<dbReference type="GO" id="GO:0006742">
    <property type="term" value="P:NADP+ catabolic process"/>
    <property type="evidence" value="ECO:0007669"/>
    <property type="project" value="TreeGrafter"/>
</dbReference>
<accession>A0A163S1E5</accession>
<protein>
    <recommendedName>
        <fullName evidence="4">NAD(+) diphosphatase</fullName>
        <ecNumber evidence="4">3.6.1.22</ecNumber>
    </recommendedName>
</protein>